<dbReference type="PANTHER" id="PTHR31234">
    <property type="entry name" value="LATE EMBRYOGENESIS ABUNDANT (LEA) HYDROXYPROLINE-RICH GLYCOPROTEIN FAMILY"/>
    <property type="match status" value="1"/>
</dbReference>
<feature type="domain" description="Late embryogenesis abundant protein LEA-2 subgroup" evidence="6">
    <location>
        <begin position="60"/>
        <end position="162"/>
    </location>
</feature>
<dbReference type="GO" id="GO:0098542">
    <property type="term" value="P:defense response to other organism"/>
    <property type="evidence" value="ECO:0007669"/>
    <property type="project" value="InterPro"/>
</dbReference>
<dbReference type="InterPro" id="IPR044839">
    <property type="entry name" value="NDR1-like"/>
</dbReference>
<dbReference type="Gene3D" id="2.60.40.1820">
    <property type="match status" value="1"/>
</dbReference>
<name>A0A7J9JTL0_9ROSI</name>
<comment type="caution">
    <text evidence="7">The sequence shown here is derived from an EMBL/GenBank/DDBJ whole genome shotgun (WGS) entry which is preliminary data.</text>
</comment>
<dbReference type="Pfam" id="PF03168">
    <property type="entry name" value="LEA_2"/>
    <property type="match status" value="1"/>
</dbReference>
<evidence type="ECO:0000313" key="7">
    <source>
        <dbReference type="EMBL" id="MBA0837507.1"/>
    </source>
</evidence>
<dbReference type="Proteomes" id="UP000593575">
    <property type="component" value="Unassembled WGS sequence"/>
</dbReference>
<evidence type="ECO:0000256" key="5">
    <source>
        <dbReference type="SAM" id="Phobius"/>
    </source>
</evidence>
<dbReference type="PANTHER" id="PTHR31234:SF72">
    <property type="entry name" value="NDR1_HIN1-LIKE PROTEIN 6"/>
    <property type="match status" value="1"/>
</dbReference>
<sequence>MCWTLSLLLLLIVILGIIVGILFLVFRPKLPKYSIDGLRVTQFDLSSVNSSLSASFDVNITARNPNKRIGIYYDGGSHITVWYNETQLCEGALPKFYQGHKNTTVLVLPMTGQVQNGTVLLTALQQQQQMTGNIPLMLRAKQTVRVKLGSLKLMKMKFRIRCRLVVNALSANNAIRISSSSCSFRLRL</sequence>
<evidence type="ECO:0000256" key="3">
    <source>
        <dbReference type="ARBA" id="ARBA00022989"/>
    </source>
</evidence>
<evidence type="ECO:0000259" key="6">
    <source>
        <dbReference type="Pfam" id="PF03168"/>
    </source>
</evidence>
<feature type="transmembrane region" description="Helical" evidence="5">
    <location>
        <begin position="6"/>
        <end position="26"/>
    </location>
</feature>
<organism evidence="7 8">
    <name type="scientific">Gossypium armourianum</name>
    <dbReference type="NCBI Taxonomy" id="34283"/>
    <lineage>
        <taxon>Eukaryota</taxon>
        <taxon>Viridiplantae</taxon>
        <taxon>Streptophyta</taxon>
        <taxon>Embryophyta</taxon>
        <taxon>Tracheophyta</taxon>
        <taxon>Spermatophyta</taxon>
        <taxon>Magnoliopsida</taxon>
        <taxon>eudicotyledons</taxon>
        <taxon>Gunneridae</taxon>
        <taxon>Pentapetalae</taxon>
        <taxon>rosids</taxon>
        <taxon>malvids</taxon>
        <taxon>Malvales</taxon>
        <taxon>Malvaceae</taxon>
        <taxon>Malvoideae</taxon>
        <taxon>Gossypium</taxon>
    </lineage>
</organism>
<comment type="subcellular location">
    <subcellularLocation>
        <location evidence="1">Membrane</location>
        <topology evidence="1">Single-pass membrane protein</topology>
    </subcellularLocation>
</comment>
<reference evidence="7 8" key="1">
    <citation type="journal article" date="2019" name="Genome Biol. Evol.">
        <title>Insights into the evolution of the New World diploid cottons (Gossypium, subgenus Houzingenia) based on genome sequencing.</title>
        <authorList>
            <person name="Grover C.E."/>
            <person name="Arick M.A. 2nd"/>
            <person name="Thrash A."/>
            <person name="Conover J.L."/>
            <person name="Sanders W.S."/>
            <person name="Peterson D.G."/>
            <person name="Frelichowski J.E."/>
            <person name="Scheffler J.A."/>
            <person name="Scheffler B.E."/>
            <person name="Wendel J.F."/>
        </authorList>
    </citation>
    <scope>NUCLEOTIDE SEQUENCE [LARGE SCALE GENOMIC DNA]</scope>
    <source>
        <strain evidence="7">6</strain>
        <tissue evidence="7">Leaf</tissue>
    </source>
</reference>
<evidence type="ECO:0000256" key="2">
    <source>
        <dbReference type="ARBA" id="ARBA00022692"/>
    </source>
</evidence>
<evidence type="ECO:0000256" key="1">
    <source>
        <dbReference type="ARBA" id="ARBA00004167"/>
    </source>
</evidence>
<dbReference type="SUPFAM" id="SSF117070">
    <property type="entry name" value="LEA14-like"/>
    <property type="match status" value="1"/>
</dbReference>
<keyword evidence="4 5" id="KW-0472">Membrane</keyword>
<protein>
    <recommendedName>
        <fullName evidence="6">Late embryogenesis abundant protein LEA-2 subgroup domain-containing protein</fullName>
    </recommendedName>
</protein>
<dbReference type="AlphaFoldDB" id="A0A7J9JTL0"/>
<keyword evidence="2 5" id="KW-0812">Transmembrane</keyword>
<keyword evidence="3 5" id="KW-1133">Transmembrane helix</keyword>
<keyword evidence="8" id="KW-1185">Reference proteome</keyword>
<evidence type="ECO:0000256" key="4">
    <source>
        <dbReference type="ARBA" id="ARBA00023136"/>
    </source>
</evidence>
<evidence type="ECO:0000313" key="8">
    <source>
        <dbReference type="Proteomes" id="UP000593575"/>
    </source>
</evidence>
<dbReference type="InterPro" id="IPR004864">
    <property type="entry name" value="LEA_2"/>
</dbReference>
<proteinExistence type="predicted"/>
<dbReference type="EMBL" id="JABFAE010000009">
    <property type="protein sequence ID" value="MBA0837507.1"/>
    <property type="molecule type" value="Genomic_DNA"/>
</dbReference>
<gene>
    <name evidence="7" type="ORF">Goarm_009658</name>
</gene>
<accession>A0A7J9JTL0</accession>
<dbReference type="GO" id="GO:0005886">
    <property type="term" value="C:plasma membrane"/>
    <property type="evidence" value="ECO:0007669"/>
    <property type="project" value="TreeGrafter"/>
</dbReference>